<gene>
    <name evidence="2" type="ORF">EKN06_12705</name>
</gene>
<dbReference type="GO" id="GO:0005886">
    <property type="term" value="C:plasma membrane"/>
    <property type="evidence" value="ECO:0007669"/>
    <property type="project" value="UniProtKB-SubCell"/>
</dbReference>
<comment type="similarity">
    <text evidence="1">Belongs to the vitamin uptake transporter (VUT/ECF) (TC 2.A.88) family. Q precursor transporter subfamily.</text>
</comment>
<dbReference type="HAMAP" id="MF_02088">
    <property type="entry name" value="Q_prec_transport"/>
    <property type="match status" value="1"/>
</dbReference>
<dbReference type="GO" id="GO:0022857">
    <property type="term" value="F:transmembrane transporter activity"/>
    <property type="evidence" value="ECO:0007669"/>
    <property type="project" value="UniProtKB-UniRule"/>
</dbReference>
<keyword evidence="1" id="KW-0812">Transmembrane</keyword>
<dbReference type="EMBL" id="RXOL01000006">
    <property type="protein sequence ID" value="RVQ65782.1"/>
    <property type="molecule type" value="Genomic_DNA"/>
</dbReference>
<organism evidence="2 3">
    <name type="scientific">Croceicoccus ponticola</name>
    <dbReference type="NCBI Taxonomy" id="2217664"/>
    <lineage>
        <taxon>Bacteria</taxon>
        <taxon>Pseudomonadati</taxon>
        <taxon>Pseudomonadota</taxon>
        <taxon>Alphaproteobacteria</taxon>
        <taxon>Sphingomonadales</taxon>
        <taxon>Erythrobacteraceae</taxon>
        <taxon>Croceicoccus</taxon>
    </lineage>
</organism>
<feature type="transmembrane region" description="Helical" evidence="1">
    <location>
        <begin position="172"/>
        <end position="195"/>
    </location>
</feature>
<dbReference type="OrthoDB" id="7422621at2"/>
<dbReference type="RefSeq" id="WP_127613293.1">
    <property type="nucleotide sequence ID" value="NZ_RXOL01000006.1"/>
</dbReference>
<keyword evidence="1" id="KW-1133">Transmembrane helix</keyword>
<keyword evidence="1" id="KW-0997">Cell inner membrane</keyword>
<feature type="transmembrane region" description="Helical" evidence="1">
    <location>
        <begin position="127"/>
        <end position="151"/>
    </location>
</feature>
<feature type="transmembrane region" description="Helical" evidence="1">
    <location>
        <begin position="49"/>
        <end position="72"/>
    </location>
</feature>
<accession>A0A437GVI6</accession>
<name>A0A437GVI6_9SPHN</name>
<comment type="caution">
    <text evidence="2">The sequence shown here is derived from an EMBL/GenBank/DDBJ whole genome shotgun (WGS) entry which is preliminary data.</text>
</comment>
<evidence type="ECO:0000313" key="2">
    <source>
        <dbReference type="EMBL" id="RVQ65782.1"/>
    </source>
</evidence>
<comment type="function">
    <text evidence="1">Involved in the import of queuosine (Q) precursors, required for Q precursor salvage.</text>
</comment>
<dbReference type="Proteomes" id="UP000283003">
    <property type="component" value="Unassembled WGS sequence"/>
</dbReference>
<keyword evidence="1" id="KW-1003">Cell membrane</keyword>
<dbReference type="PANTHER" id="PTHR34300">
    <property type="entry name" value="QUEUOSINE PRECURSOR TRANSPORTER-RELATED"/>
    <property type="match status" value="1"/>
</dbReference>
<reference evidence="2 3" key="1">
    <citation type="submission" date="2018-12" db="EMBL/GenBank/DDBJ databases">
        <title>Croceicoccus ponticola sp. nov., a lipolytic bacterium isolated from seawater.</title>
        <authorList>
            <person name="Yoon J.-H."/>
        </authorList>
    </citation>
    <scope>NUCLEOTIDE SEQUENCE [LARGE SCALE GENOMIC DNA]</scope>
    <source>
        <strain evidence="2 3">GM-16</strain>
    </source>
</reference>
<protein>
    <recommendedName>
        <fullName evidence="1">Probable queuosine precursor transporter</fullName>
        <shortName evidence="1">Q precursor transporter</shortName>
    </recommendedName>
</protein>
<feature type="transmembrane region" description="Helical" evidence="1">
    <location>
        <begin position="201"/>
        <end position="219"/>
    </location>
</feature>
<proteinExistence type="inferred from homology"/>
<keyword evidence="1" id="KW-0813">Transport</keyword>
<keyword evidence="3" id="KW-1185">Reference proteome</keyword>
<evidence type="ECO:0000256" key="1">
    <source>
        <dbReference type="HAMAP-Rule" id="MF_02088"/>
    </source>
</evidence>
<sequence>MNDSPFAAASAQTLIAVPRGLFAPGLFALAVFYGGMCTFAGVLGNKQVALGPLAVEAGMFAFLMLVAVGGAVAEVYGRAVANKLVLWGFVPILFSIVLSLFVKWLPASPEMDPERLAAIETILGSTWRIWMAGPIAYGISQILNITVISAIKSRFGGPIWLRAGIAGALSQAVDTVIFITVAFLGVFPILVLMAGQMLAKVVLSIVLIPVLVTLFAGLARRLDSRIS</sequence>
<dbReference type="PANTHER" id="PTHR34300:SF2">
    <property type="entry name" value="QUEUOSINE PRECURSOR TRANSPORTER-RELATED"/>
    <property type="match status" value="1"/>
</dbReference>
<dbReference type="InterPro" id="IPR003744">
    <property type="entry name" value="YhhQ"/>
</dbReference>
<keyword evidence="1" id="KW-0472">Membrane</keyword>
<feature type="transmembrane region" description="Helical" evidence="1">
    <location>
        <begin position="21"/>
        <end position="43"/>
    </location>
</feature>
<comment type="subcellular location">
    <subcellularLocation>
        <location evidence="1">Cell inner membrane</location>
        <topology evidence="1">Multi-pass membrane protein</topology>
    </subcellularLocation>
</comment>
<dbReference type="NCBIfam" id="TIGR00697">
    <property type="entry name" value="queuosine precursor transporter"/>
    <property type="match status" value="1"/>
</dbReference>
<evidence type="ECO:0000313" key="3">
    <source>
        <dbReference type="Proteomes" id="UP000283003"/>
    </source>
</evidence>
<dbReference type="Pfam" id="PF02592">
    <property type="entry name" value="Vut_1"/>
    <property type="match status" value="1"/>
</dbReference>
<dbReference type="AlphaFoldDB" id="A0A437GVI6"/>
<feature type="transmembrane region" description="Helical" evidence="1">
    <location>
        <begin position="84"/>
        <end position="107"/>
    </location>
</feature>